<evidence type="ECO:0000313" key="3">
    <source>
        <dbReference type="Proteomes" id="UP001054821"/>
    </source>
</evidence>
<feature type="compositionally biased region" description="Low complexity" evidence="1">
    <location>
        <begin position="174"/>
        <end position="186"/>
    </location>
</feature>
<dbReference type="EMBL" id="JAJFAZ020000005">
    <property type="protein sequence ID" value="KAI5327468.1"/>
    <property type="molecule type" value="Genomic_DNA"/>
</dbReference>
<evidence type="ECO:0000313" key="2">
    <source>
        <dbReference type="EMBL" id="KAI5327468.1"/>
    </source>
</evidence>
<dbReference type="Pfam" id="PF02992">
    <property type="entry name" value="Transposase_21"/>
    <property type="match status" value="1"/>
</dbReference>
<dbReference type="Proteomes" id="UP001054821">
    <property type="component" value="Chromosome 5"/>
</dbReference>
<organism evidence="2 3">
    <name type="scientific">Prunus dulcis</name>
    <name type="common">Almond</name>
    <name type="synonym">Amygdalus dulcis</name>
    <dbReference type="NCBI Taxonomy" id="3755"/>
    <lineage>
        <taxon>Eukaryota</taxon>
        <taxon>Viridiplantae</taxon>
        <taxon>Streptophyta</taxon>
        <taxon>Embryophyta</taxon>
        <taxon>Tracheophyta</taxon>
        <taxon>Spermatophyta</taxon>
        <taxon>Magnoliopsida</taxon>
        <taxon>eudicotyledons</taxon>
        <taxon>Gunneridae</taxon>
        <taxon>Pentapetalae</taxon>
        <taxon>rosids</taxon>
        <taxon>fabids</taxon>
        <taxon>Rosales</taxon>
        <taxon>Rosaceae</taxon>
        <taxon>Amygdaloideae</taxon>
        <taxon>Amygdaleae</taxon>
        <taxon>Prunus</taxon>
    </lineage>
</organism>
<evidence type="ECO:0000256" key="1">
    <source>
        <dbReference type="SAM" id="MobiDB-lite"/>
    </source>
</evidence>
<reference evidence="2 3" key="1">
    <citation type="journal article" date="2022" name="G3 (Bethesda)">
        <title>Whole-genome sequence and methylome profiling of the almond [Prunus dulcis (Mill.) D.A. Webb] cultivar 'Nonpareil'.</title>
        <authorList>
            <person name="D'Amico-Willman K.M."/>
            <person name="Ouma W.Z."/>
            <person name="Meulia T."/>
            <person name="Sideli G.M."/>
            <person name="Gradziel T.M."/>
            <person name="Fresnedo-Ramirez J."/>
        </authorList>
    </citation>
    <scope>NUCLEOTIDE SEQUENCE [LARGE SCALE GENOMIC DNA]</scope>
    <source>
        <strain evidence="2">Clone GOH B32 T37-40</strain>
    </source>
</reference>
<dbReference type="PANTHER" id="PTHR10775:SF185">
    <property type="entry name" value="OS08G0208400 PROTEIN"/>
    <property type="match status" value="1"/>
</dbReference>
<protein>
    <submittedName>
        <fullName evidence="2">Uncharacterized protein</fullName>
    </submittedName>
</protein>
<keyword evidence="3" id="KW-1185">Reference proteome</keyword>
<gene>
    <name evidence="2" type="ORF">L3X38_026864</name>
</gene>
<dbReference type="AlphaFoldDB" id="A0AAD4VLZ4"/>
<feature type="region of interest" description="Disordered" evidence="1">
    <location>
        <begin position="164"/>
        <end position="220"/>
    </location>
</feature>
<sequence>MRHPTNWEAWKEFDRTFPEFDADPRNVRLRLATNGFNPYGVLNQHHSTWPNFVFPYNLPPWKCMKKEYMMLTEDPSRSIDVNLRPLVDELKDLWTNGVRTYDKSTGNMFTLQAAVMWTVNDFPAYAMDQAARTFEAVESAVVTVESAAENSSVFTDSSPASFSLLRPPNPTPQAPVSSASSVAHPVSARRRHPPASTTDTTSIDATGVSGSQPGIDFLQL</sequence>
<comment type="caution">
    <text evidence="2">The sequence shown here is derived from an EMBL/GenBank/DDBJ whole genome shotgun (WGS) entry which is preliminary data.</text>
</comment>
<proteinExistence type="predicted"/>
<name>A0AAD4VLZ4_PRUDU</name>
<dbReference type="InterPro" id="IPR004242">
    <property type="entry name" value="Transposase_21"/>
</dbReference>
<accession>A0AAD4VLZ4</accession>
<dbReference type="PANTHER" id="PTHR10775">
    <property type="entry name" value="OS08G0208400 PROTEIN"/>
    <property type="match status" value="1"/>
</dbReference>
<feature type="compositionally biased region" description="Low complexity" evidence="1">
    <location>
        <begin position="194"/>
        <end position="206"/>
    </location>
</feature>